<name>A0A8H4QGW7_9AGAR</name>
<evidence type="ECO:0000313" key="9">
    <source>
        <dbReference type="Proteomes" id="UP000521872"/>
    </source>
</evidence>
<dbReference type="InterPro" id="IPR002745">
    <property type="entry name" value="Ptrans_KptA/Tpt1"/>
</dbReference>
<comment type="catalytic activity">
    <reaction evidence="6">
        <text>2'-phospho-[ligated tRNA] + NAD(+) = mature tRNA + ADP-alpha-D-ribose 1'',2''-cyclic phosphate + nicotinamide</text>
        <dbReference type="Rhea" id="RHEA:23324"/>
        <dbReference type="Rhea" id="RHEA-COMP:11106"/>
        <dbReference type="Rhea" id="RHEA-COMP:11107"/>
        <dbReference type="ChEBI" id="CHEBI:17154"/>
        <dbReference type="ChEBI" id="CHEBI:57540"/>
        <dbReference type="ChEBI" id="CHEBI:76596"/>
        <dbReference type="ChEBI" id="CHEBI:82883"/>
        <dbReference type="ChEBI" id="CHEBI:85027"/>
        <dbReference type="EC" id="2.7.1.160"/>
    </reaction>
</comment>
<dbReference type="PANTHER" id="PTHR12684:SF2">
    <property type="entry name" value="TRNA 2'-PHOSPHOTRANSFERASE 1"/>
    <property type="match status" value="1"/>
</dbReference>
<proteinExistence type="inferred from homology"/>
<dbReference type="EC" id="2.7.1.160" evidence="3"/>
<dbReference type="InterPro" id="IPR042080">
    <property type="entry name" value="RNA_2'-PTrans_N"/>
</dbReference>
<gene>
    <name evidence="8" type="ORF">D9613_006669</name>
</gene>
<evidence type="ECO:0000256" key="6">
    <source>
        <dbReference type="ARBA" id="ARBA00047949"/>
    </source>
</evidence>
<dbReference type="PANTHER" id="PTHR12684">
    <property type="entry name" value="PUTATIVE PHOSPHOTRANSFERASE"/>
    <property type="match status" value="1"/>
</dbReference>
<dbReference type="SUPFAM" id="SSF56399">
    <property type="entry name" value="ADP-ribosylation"/>
    <property type="match status" value="1"/>
</dbReference>
<dbReference type="Proteomes" id="UP000521872">
    <property type="component" value="Unassembled WGS sequence"/>
</dbReference>
<dbReference type="GO" id="GO:0006388">
    <property type="term" value="P:tRNA splicing, via endonucleolytic cleavage and ligation"/>
    <property type="evidence" value="ECO:0007669"/>
    <property type="project" value="TreeGrafter"/>
</dbReference>
<keyword evidence="4" id="KW-0808">Transferase</keyword>
<evidence type="ECO:0000256" key="7">
    <source>
        <dbReference type="SAM" id="MobiDB-lite"/>
    </source>
</evidence>
<evidence type="ECO:0000256" key="3">
    <source>
        <dbReference type="ARBA" id="ARBA00012007"/>
    </source>
</evidence>
<comment type="similarity">
    <text evidence="2">Belongs to the KptA/TPT1 family.</text>
</comment>
<accession>A0A8H4QGW7</accession>
<dbReference type="Gene3D" id="1.10.10.970">
    <property type="entry name" value="RNA 2'-phosphotransferase, Tpt1/KptA family, N-terminal domain"/>
    <property type="match status" value="1"/>
</dbReference>
<comment type="function">
    <text evidence="1">Catalyzes the last step of tRNA splicing, the transfer of the splice junction 2'-phosphate from ligated tRNA to NAD to produce ADP-ribose 1''-2'' cyclic phosphate.</text>
</comment>
<dbReference type="Gene3D" id="3.20.170.30">
    <property type="match status" value="1"/>
</dbReference>
<feature type="region of interest" description="Disordered" evidence="7">
    <location>
        <begin position="31"/>
        <end position="91"/>
    </location>
</feature>
<evidence type="ECO:0000256" key="2">
    <source>
        <dbReference type="ARBA" id="ARBA00009836"/>
    </source>
</evidence>
<evidence type="ECO:0000256" key="4">
    <source>
        <dbReference type="ARBA" id="ARBA00022679"/>
    </source>
</evidence>
<keyword evidence="5" id="KW-0520">NAD</keyword>
<dbReference type="EMBL" id="JAACJL010000058">
    <property type="protein sequence ID" value="KAF4610698.1"/>
    <property type="molecule type" value="Genomic_DNA"/>
</dbReference>
<reference evidence="8 9" key="1">
    <citation type="submission" date="2019-12" db="EMBL/GenBank/DDBJ databases">
        <authorList>
            <person name="Floudas D."/>
            <person name="Bentzer J."/>
            <person name="Ahren D."/>
            <person name="Johansson T."/>
            <person name="Persson P."/>
            <person name="Tunlid A."/>
        </authorList>
    </citation>
    <scope>NUCLEOTIDE SEQUENCE [LARGE SCALE GENOMIC DNA]</scope>
    <source>
        <strain evidence="8 9">CBS 102.39</strain>
    </source>
</reference>
<keyword evidence="9" id="KW-1185">Reference proteome</keyword>
<dbReference type="Pfam" id="PF01885">
    <property type="entry name" value="PTS_2-RNA"/>
    <property type="match status" value="1"/>
</dbReference>
<evidence type="ECO:0000256" key="5">
    <source>
        <dbReference type="ARBA" id="ARBA00023027"/>
    </source>
</evidence>
<sequence>MIPIIRAYSTRALKGASGSVFKSTAFKTIQPSTMSSTKNSGAAPKQQQQQQNAQKKDKQKAKSGGGGGGSAQKPNPSKSTKLRGMEKDSPEVRISKTLSWLLRHGAQGEGLPMRPDGYVKVTDLLQHPKLKAQALDLERIKEMVKNDSKQRYDLVLESPEGAKLLVFSGEDAAASAEVPASAIWWIKARQGHSIKTVQLDLKPINAVSDIPSSMAVHGTTRTAWDMISKGGLSKMKRNHIHLAQNVANQNVVSGMRTSSQVLIFINVQKALDAGIKFWLSDNGVVLTEGDEKGFLPKEFFERVVDVKNGELQGWQHT</sequence>
<protein>
    <recommendedName>
        <fullName evidence="3">2'-phosphotransferase</fullName>
        <ecNumber evidence="3">2.7.1.160</ecNumber>
    </recommendedName>
</protein>
<organism evidence="8 9">
    <name type="scientific">Agrocybe pediades</name>
    <dbReference type="NCBI Taxonomy" id="84607"/>
    <lineage>
        <taxon>Eukaryota</taxon>
        <taxon>Fungi</taxon>
        <taxon>Dikarya</taxon>
        <taxon>Basidiomycota</taxon>
        <taxon>Agaricomycotina</taxon>
        <taxon>Agaricomycetes</taxon>
        <taxon>Agaricomycetidae</taxon>
        <taxon>Agaricales</taxon>
        <taxon>Agaricineae</taxon>
        <taxon>Strophariaceae</taxon>
        <taxon>Agrocybe</taxon>
    </lineage>
</organism>
<dbReference type="AlphaFoldDB" id="A0A8H4QGW7"/>
<evidence type="ECO:0000313" key="8">
    <source>
        <dbReference type="EMBL" id="KAF4610698.1"/>
    </source>
</evidence>
<dbReference type="InterPro" id="IPR042081">
    <property type="entry name" value="RNA_2'-PTrans_C"/>
</dbReference>
<evidence type="ECO:0000256" key="1">
    <source>
        <dbReference type="ARBA" id="ARBA00003343"/>
    </source>
</evidence>
<feature type="compositionally biased region" description="Low complexity" evidence="7">
    <location>
        <begin position="39"/>
        <end position="53"/>
    </location>
</feature>
<comment type="caution">
    <text evidence="8">The sequence shown here is derived from an EMBL/GenBank/DDBJ whole genome shotgun (WGS) entry which is preliminary data.</text>
</comment>
<dbReference type="GO" id="GO:0000215">
    <property type="term" value="F:tRNA 2'-phosphotransferase activity"/>
    <property type="evidence" value="ECO:0007669"/>
    <property type="project" value="UniProtKB-EC"/>
</dbReference>